<accession>A0AAW1D459</accession>
<dbReference type="InterPro" id="IPR004117">
    <property type="entry name" value="7tm6_olfct_rcpt"/>
</dbReference>
<evidence type="ECO:0008006" key="13">
    <source>
        <dbReference type="Google" id="ProtNLM"/>
    </source>
</evidence>
<evidence type="ECO:0000313" key="12">
    <source>
        <dbReference type="Proteomes" id="UP001461498"/>
    </source>
</evidence>
<evidence type="ECO:0000256" key="3">
    <source>
        <dbReference type="ARBA" id="ARBA00022606"/>
    </source>
</evidence>
<evidence type="ECO:0000256" key="5">
    <source>
        <dbReference type="ARBA" id="ARBA00022725"/>
    </source>
</evidence>
<keyword evidence="12" id="KW-1185">Reference proteome</keyword>
<feature type="transmembrane region" description="Helical" evidence="10">
    <location>
        <begin position="31"/>
        <end position="53"/>
    </location>
</feature>
<evidence type="ECO:0000256" key="1">
    <source>
        <dbReference type="ARBA" id="ARBA00004651"/>
    </source>
</evidence>
<evidence type="ECO:0000256" key="6">
    <source>
        <dbReference type="ARBA" id="ARBA00022989"/>
    </source>
</evidence>
<evidence type="ECO:0000256" key="2">
    <source>
        <dbReference type="ARBA" id="ARBA00022475"/>
    </source>
</evidence>
<organism evidence="11 12">
    <name type="scientific">Rhynocoris fuscipes</name>
    <dbReference type="NCBI Taxonomy" id="488301"/>
    <lineage>
        <taxon>Eukaryota</taxon>
        <taxon>Metazoa</taxon>
        <taxon>Ecdysozoa</taxon>
        <taxon>Arthropoda</taxon>
        <taxon>Hexapoda</taxon>
        <taxon>Insecta</taxon>
        <taxon>Pterygota</taxon>
        <taxon>Neoptera</taxon>
        <taxon>Paraneoptera</taxon>
        <taxon>Hemiptera</taxon>
        <taxon>Heteroptera</taxon>
        <taxon>Panheteroptera</taxon>
        <taxon>Cimicomorpha</taxon>
        <taxon>Reduviidae</taxon>
        <taxon>Harpactorinae</taxon>
        <taxon>Harpactorini</taxon>
        <taxon>Rhynocoris</taxon>
    </lineage>
</organism>
<keyword evidence="8" id="KW-0675">Receptor</keyword>
<dbReference type="EMBL" id="JAPXFL010000006">
    <property type="protein sequence ID" value="KAK9505776.1"/>
    <property type="molecule type" value="Genomic_DNA"/>
</dbReference>
<sequence length="271" mass="31813">MEKYRIEILEDEIGVNHIIKADLFGAKILTYFYAGFICFPFYSFILNFVIDCSNEFKTPHLVLQLWIPWNVNELWPYIIGNSIIVLMLVSMLMVFLPFCTMEFTFTFQFSAYLKVLQTRLETKGPADKTIYRHHRELILFLKEYNELFSGVIYLEVLVSSLQPIGFGFALIKAIKRFEFGTSFDMGYKLCMTFLGPFIICACGQAISNQMEQLHDSTYFSKWYEEKPKVRRDLYTMMLVTVRPITLNYRLFVVINFACFSTVIFSILLTLH</sequence>
<dbReference type="Proteomes" id="UP001461498">
    <property type="component" value="Unassembled WGS sequence"/>
</dbReference>
<proteinExistence type="predicted"/>
<dbReference type="GO" id="GO:0004984">
    <property type="term" value="F:olfactory receptor activity"/>
    <property type="evidence" value="ECO:0007669"/>
    <property type="project" value="InterPro"/>
</dbReference>
<dbReference type="Pfam" id="PF02949">
    <property type="entry name" value="7tm_6"/>
    <property type="match status" value="1"/>
</dbReference>
<protein>
    <recommendedName>
        <fullName evidence="13">Odorant receptor</fullName>
    </recommendedName>
</protein>
<comment type="caution">
    <text evidence="11">The sequence shown here is derived from an EMBL/GenBank/DDBJ whole genome shotgun (WGS) entry which is preliminary data.</text>
</comment>
<dbReference type="GO" id="GO:0005886">
    <property type="term" value="C:plasma membrane"/>
    <property type="evidence" value="ECO:0007669"/>
    <property type="project" value="UniProtKB-SubCell"/>
</dbReference>
<dbReference type="PANTHER" id="PTHR21137:SF35">
    <property type="entry name" value="ODORANT RECEPTOR 19A-RELATED"/>
    <property type="match status" value="1"/>
</dbReference>
<keyword evidence="7 10" id="KW-0472">Membrane</keyword>
<gene>
    <name evidence="11" type="ORF">O3M35_009760</name>
</gene>
<keyword evidence="6 10" id="KW-1133">Transmembrane helix</keyword>
<keyword evidence="9" id="KW-0807">Transducer</keyword>
<feature type="transmembrane region" description="Helical" evidence="10">
    <location>
        <begin position="186"/>
        <end position="206"/>
    </location>
</feature>
<feature type="transmembrane region" description="Helical" evidence="10">
    <location>
        <begin position="74"/>
        <end position="98"/>
    </location>
</feature>
<feature type="transmembrane region" description="Helical" evidence="10">
    <location>
        <begin position="246"/>
        <end position="270"/>
    </location>
</feature>
<keyword evidence="4 10" id="KW-0812">Transmembrane</keyword>
<evidence type="ECO:0000256" key="4">
    <source>
        <dbReference type="ARBA" id="ARBA00022692"/>
    </source>
</evidence>
<keyword evidence="5" id="KW-0552">Olfaction</keyword>
<dbReference type="AlphaFoldDB" id="A0AAW1D459"/>
<feature type="transmembrane region" description="Helical" evidence="10">
    <location>
        <begin position="151"/>
        <end position="174"/>
    </location>
</feature>
<dbReference type="PANTHER" id="PTHR21137">
    <property type="entry name" value="ODORANT RECEPTOR"/>
    <property type="match status" value="1"/>
</dbReference>
<evidence type="ECO:0000256" key="8">
    <source>
        <dbReference type="ARBA" id="ARBA00023170"/>
    </source>
</evidence>
<reference evidence="11 12" key="1">
    <citation type="submission" date="2022-12" db="EMBL/GenBank/DDBJ databases">
        <title>Chromosome-level genome assembly of true bugs.</title>
        <authorList>
            <person name="Ma L."/>
            <person name="Li H."/>
        </authorList>
    </citation>
    <scope>NUCLEOTIDE SEQUENCE [LARGE SCALE GENOMIC DNA]</scope>
    <source>
        <strain evidence="11">Lab_2022b</strain>
    </source>
</reference>
<evidence type="ECO:0000256" key="7">
    <source>
        <dbReference type="ARBA" id="ARBA00023136"/>
    </source>
</evidence>
<evidence type="ECO:0000256" key="9">
    <source>
        <dbReference type="ARBA" id="ARBA00023224"/>
    </source>
</evidence>
<comment type="subcellular location">
    <subcellularLocation>
        <location evidence="1">Cell membrane</location>
        <topology evidence="1">Multi-pass membrane protein</topology>
    </subcellularLocation>
</comment>
<keyword evidence="3" id="KW-0716">Sensory transduction</keyword>
<dbReference type="GO" id="GO:0005549">
    <property type="term" value="F:odorant binding"/>
    <property type="evidence" value="ECO:0007669"/>
    <property type="project" value="InterPro"/>
</dbReference>
<dbReference type="GO" id="GO:0007165">
    <property type="term" value="P:signal transduction"/>
    <property type="evidence" value="ECO:0007669"/>
    <property type="project" value="UniProtKB-KW"/>
</dbReference>
<name>A0AAW1D459_9HEMI</name>
<keyword evidence="2" id="KW-1003">Cell membrane</keyword>
<evidence type="ECO:0000313" key="11">
    <source>
        <dbReference type="EMBL" id="KAK9505776.1"/>
    </source>
</evidence>
<evidence type="ECO:0000256" key="10">
    <source>
        <dbReference type="SAM" id="Phobius"/>
    </source>
</evidence>